<feature type="transmembrane region" description="Helical" evidence="3">
    <location>
        <begin position="83"/>
        <end position="104"/>
    </location>
</feature>
<accession>A0A8H5EXI7</accession>
<dbReference type="SUPFAM" id="SSF103473">
    <property type="entry name" value="MFS general substrate transporter"/>
    <property type="match status" value="1"/>
</dbReference>
<evidence type="ECO:0000313" key="4">
    <source>
        <dbReference type="EMBL" id="KAF5316240.1"/>
    </source>
</evidence>
<dbReference type="Gene3D" id="1.20.1250.20">
    <property type="entry name" value="MFS general substrate transporter like domains"/>
    <property type="match status" value="1"/>
</dbReference>
<proteinExistence type="inferred from homology"/>
<feature type="transmembrane region" description="Helical" evidence="3">
    <location>
        <begin position="375"/>
        <end position="394"/>
    </location>
</feature>
<organism evidence="4 5">
    <name type="scientific">Psilocybe cf. subviscida</name>
    <dbReference type="NCBI Taxonomy" id="2480587"/>
    <lineage>
        <taxon>Eukaryota</taxon>
        <taxon>Fungi</taxon>
        <taxon>Dikarya</taxon>
        <taxon>Basidiomycota</taxon>
        <taxon>Agaricomycotina</taxon>
        <taxon>Agaricomycetes</taxon>
        <taxon>Agaricomycetidae</taxon>
        <taxon>Agaricales</taxon>
        <taxon>Agaricineae</taxon>
        <taxon>Strophariaceae</taxon>
        <taxon>Psilocybe</taxon>
    </lineage>
</organism>
<dbReference type="InterPro" id="IPR011701">
    <property type="entry name" value="MFS"/>
</dbReference>
<evidence type="ECO:0008006" key="6">
    <source>
        <dbReference type="Google" id="ProtNLM"/>
    </source>
</evidence>
<dbReference type="InterPro" id="IPR050327">
    <property type="entry name" value="Proton-linked_MCT"/>
</dbReference>
<dbReference type="Proteomes" id="UP000567179">
    <property type="component" value="Unassembled WGS sequence"/>
</dbReference>
<dbReference type="EMBL" id="JAACJJ010000042">
    <property type="protein sequence ID" value="KAF5316240.1"/>
    <property type="molecule type" value="Genomic_DNA"/>
</dbReference>
<comment type="caution">
    <text evidence="4">The sequence shown here is derived from an EMBL/GenBank/DDBJ whole genome shotgun (WGS) entry which is preliminary data.</text>
</comment>
<feature type="transmembrane region" description="Helical" evidence="3">
    <location>
        <begin position="205"/>
        <end position="225"/>
    </location>
</feature>
<gene>
    <name evidence="4" type="ORF">D9619_006787</name>
</gene>
<feature type="transmembrane region" description="Helical" evidence="3">
    <location>
        <begin position="110"/>
        <end position="129"/>
    </location>
</feature>
<keyword evidence="3" id="KW-0812">Transmembrane</keyword>
<feature type="transmembrane region" description="Helical" evidence="3">
    <location>
        <begin position="173"/>
        <end position="193"/>
    </location>
</feature>
<keyword evidence="5" id="KW-1185">Reference proteome</keyword>
<feature type="transmembrane region" description="Helical" evidence="3">
    <location>
        <begin position="252"/>
        <end position="274"/>
    </location>
</feature>
<keyword evidence="3" id="KW-1133">Transmembrane helix</keyword>
<feature type="transmembrane region" description="Helical" evidence="3">
    <location>
        <begin position="141"/>
        <end position="161"/>
    </location>
</feature>
<evidence type="ECO:0000256" key="2">
    <source>
        <dbReference type="ARBA" id="ARBA00006727"/>
    </source>
</evidence>
<sequence length="398" mass="42863">MMSEPDLNSSEKGLEANEDTELSATNVTLKQPPLEEVDGGLKAWSTLVGAFIVVFCSSGYVNSFGVYEDYYVRIYLSNHSSSTINWIAGAQTFCLFSMGIFSGYAMDIGYFHHVMWSGSLLFVFCLFMISISQPQQWYQLFLAQGIGLGIAIGSVYVPSLGVVTHHFKKRRSLAMGIVASGSSLGGVVHPIMLNQLFHSRVGFHWGVRISAFFNLGLFIIANLMMSTRLPPQQKKLSDLMSYWGAFLRDKSYIAATAGTFLLILGVFFPTLFLQLDSIKHGINVNLAFYTIAILNGSSAFGRVLPTIIADRTGVFTLLVPCTLACGVINFSVIAVKDAAGAVIVAILYGFFSGAAISLLGPMLANISTNMSEVGARIGLCFGIGGIGSLIGKLGHVSS</sequence>
<dbReference type="Pfam" id="PF07690">
    <property type="entry name" value="MFS_1"/>
    <property type="match status" value="1"/>
</dbReference>
<dbReference type="GO" id="GO:0016020">
    <property type="term" value="C:membrane"/>
    <property type="evidence" value="ECO:0007669"/>
    <property type="project" value="UniProtKB-SubCell"/>
</dbReference>
<feature type="transmembrane region" description="Helical" evidence="3">
    <location>
        <begin position="286"/>
        <end position="308"/>
    </location>
</feature>
<evidence type="ECO:0000256" key="3">
    <source>
        <dbReference type="SAM" id="Phobius"/>
    </source>
</evidence>
<dbReference type="OrthoDB" id="6499973at2759"/>
<feature type="transmembrane region" description="Helical" evidence="3">
    <location>
        <begin position="43"/>
        <end position="62"/>
    </location>
</feature>
<evidence type="ECO:0000256" key="1">
    <source>
        <dbReference type="ARBA" id="ARBA00004141"/>
    </source>
</evidence>
<comment type="similarity">
    <text evidence="2">Belongs to the major facilitator superfamily. Monocarboxylate porter (TC 2.A.1.13) family.</text>
</comment>
<name>A0A8H5EXI7_9AGAR</name>
<keyword evidence="3" id="KW-0472">Membrane</keyword>
<feature type="transmembrane region" description="Helical" evidence="3">
    <location>
        <begin position="342"/>
        <end position="363"/>
    </location>
</feature>
<comment type="subcellular location">
    <subcellularLocation>
        <location evidence="1">Membrane</location>
        <topology evidence="1">Multi-pass membrane protein</topology>
    </subcellularLocation>
</comment>
<dbReference type="InterPro" id="IPR036259">
    <property type="entry name" value="MFS_trans_sf"/>
</dbReference>
<dbReference type="PANTHER" id="PTHR11360:SF319">
    <property type="entry name" value="MAJOR FACILITATOR SUPERFAMILY (MFS) PROFILE DOMAIN-CONTAINING PROTEIN"/>
    <property type="match status" value="1"/>
</dbReference>
<dbReference type="AlphaFoldDB" id="A0A8H5EXI7"/>
<evidence type="ECO:0000313" key="5">
    <source>
        <dbReference type="Proteomes" id="UP000567179"/>
    </source>
</evidence>
<reference evidence="4 5" key="1">
    <citation type="journal article" date="2020" name="ISME J.">
        <title>Uncovering the hidden diversity of litter-decomposition mechanisms in mushroom-forming fungi.</title>
        <authorList>
            <person name="Floudas D."/>
            <person name="Bentzer J."/>
            <person name="Ahren D."/>
            <person name="Johansson T."/>
            <person name="Persson P."/>
            <person name="Tunlid A."/>
        </authorList>
    </citation>
    <scope>NUCLEOTIDE SEQUENCE [LARGE SCALE GENOMIC DNA]</scope>
    <source>
        <strain evidence="4 5">CBS 101986</strain>
    </source>
</reference>
<dbReference type="GO" id="GO:0022857">
    <property type="term" value="F:transmembrane transporter activity"/>
    <property type="evidence" value="ECO:0007669"/>
    <property type="project" value="InterPro"/>
</dbReference>
<protein>
    <recommendedName>
        <fullName evidence="6">Major facilitator superfamily (MFS) profile domain-containing protein</fullName>
    </recommendedName>
</protein>
<dbReference type="PANTHER" id="PTHR11360">
    <property type="entry name" value="MONOCARBOXYLATE TRANSPORTER"/>
    <property type="match status" value="1"/>
</dbReference>
<feature type="transmembrane region" description="Helical" evidence="3">
    <location>
        <begin position="314"/>
        <end position="335"/>
    </location>
</feature>